<feature type="transmembrane region" description="Helical" evidence="5">
    <location>
        <begin position="36"/>
        <end position="58"/>
    </location>
</feature>
<feature type="transmembrane region" description="Helical" evidence="5">
    <location>
        <begin position="6"/>
        <end position="24"/>
    </location>
</feature>
<proteinExistence type="predicted"/>
<dbReference type="SUPFAM" id="SSF81321">
    <property type="entry name" value="Family A G protein-coupled receptor-like"/>
    <property type="match status" value="1"/>
</dbReference>
<keyword evidence="7" id="KW-1185">Reference proteome</keyword>
<protein>
    <recommendedName>
        <fullName evidence="8">G-protein coupled receptors family 1 profile domain-containing protein</fullName>
    </recommendedName>
</protein>
<name>A0A3Q3JML4_MONAL</name>
<keyword evidence="4 5" id="KW-0472">Membrane</keyword>
<dbReference type="GO" id="GO:0004930">
    <property type="term" value="F:G protein-coupled receptor activity"/>
    <property type="evidence" value="ECO:0007669"/>
    <property type="project" value="InterPro"/>
</dbReference>
<reference evidence="6" key="2">
    <citation type="submission" date="2025-09" db="UniProtKB">
        <authorList>
            <consortium name="Ensembl"/>
        </authorList>
    </citation>
    <scope>IDENTIFICATION</scope>
</reference>
<evidence type="ECO:0000313" key="6">
    <source>
        <dbReference type="Ensembl" id="ENSMALP00000020989.1"/>
    </source>
</evidence>
<evidence type="ECO:0000256" key="1">
    <source>
        <dbReference type="ARBA" id="ARBA00004370"/>
    </source>
</evidence>
<evidence type="ECO:0000256" key="5">
    <source>
        <dbReference type="SAM" id="Phobius"/>
    </source>
</evidence>
<evidence type="ECO:0000313" key="7">
    <source>
        <dbReference type="Proteomes" id="UP000261600"/>
    </source>
</evidence>
<dbReference type="Gene3D" id="1.20.1070.10">
    <property type="entry name" value="Rhodopsin 7-helix transmembrane proteins"/>
    <property type="match status" value="1"/>
</dbReference>
<dbReference type="STRING" id="43700.ENSMALP00000020989"/>
<dbReference type="Proteomes" id="UP000261600">
    <property type="component" value="Unplaced"/>
</dbReference>
<dbReference type="InterPro" id="IPR000276">
    <property type="entry name" value="GPCR_Rhodpsn"/>
</dbReference>
<reference evidence="6" key="1">
    <citation type="submission" date="2025-08" db="UniProtKB">
        <authorList>
            <consortium name="Ensembl"/>
        </authorList>
    </citation>
    <scope>IDENTIFICATION</scope>
</reference>
<sequence length="143" mass="16146">MYIYIINLALADLLSIFILVAMSLEHYHAMARHFSAPAGIIWALAFVLKLPMMVMIQLKEGKATAVALVNRIWFPAWTHEAFKAYITSLLGRMWGTPTEEKKVVSMIFSIVVAYCACFLPFWVKVALSPGAHNYVNFFVTSDL</sequence>
<evidence type="ECO:0008006" key="8">
    <source>
        <dbReference type="Google" id="ProtNLM"/>
    </source>
</evidence>
<organism evidence="6 7">
    <name type="scientific">Monopterus albus</name>
    <name type="common">Swamp eel</name>
    <dbReference type="NCBI Taxonomy" id="43700"/>
    <lineage>
        <taxon>Eukaryota</taxon>
        <taxon>Metazoa</taxon>
        <taxon>Chordata</taxon>
        <taxon>Craniata</taxon>
        <taxon>Vertebrata</taxon>
        <taxon>Euteleostomi</taxon>
        <taxon>Actinopterygii</taxon>
        <taxon>Neopterygii</taxon>
        <taxon>Teleostei</taxon>
        <taxon>Neoteleostei</taxon>
        <taxon>Acanthomorphata</taxon>
        <taxon>Anabantaria</taxon>
        <taxon>Synbranchiformes</taxon>
        <taxon>Synbranchidae</taxon>
        <taxon>Monopterus</taxon>
    </lineage>
</organism>
<dbReference type="AlphaFoldDB" id="A0A3Q3JML4"/>
<keyword evidence="3 5" id="KW-1133">Transmembrane helix</keyword>
<dbReference type="PRINTS" id="PR00237">
    <property type="entry name" value="GPCRRHODOPSN"/>
</dbReference>
<dbReference type="GO" id="GO:0016020">
    <property type="term" value="C:membrane"/>
    <property type="evidence" value="ECO:0007669"/>
    <property type="project" value="UniProtKB-SubCell"/>
</dbReference>
<comment type="subcellular location">
    <subcellularLocation>
        <location evidence="1">Membrane</location>
    </subcellularLocation>
</comment>
<accession>A0A3Q3JML4</accession>
<dbReference type="Ensembl" id="ENSMALT00000021392.1">
    <property type="protein sequence ID" value="ENSMALP00000020989.1"/>
    <property type="gene ID" value="ENSMALG00000014678.1"/>
</dbReference>
<evidence type="ECO:0000256" key="2">
    <source>
        <dbReference type="ARBA" id="ARBA00022692"/>
    </source>
</evidence>
<keyword evidence="2 5" id="KW-0812">Transmembrane</keyword>
<evidence type="ECO:0000256" key="4">
    <source>
        <dbReference type="ARBA" id="ARBA00023136"/>
    </source>
</evidence>
<evidence type="ECO:0000256" key="3">
    <source>
        <dbReference type="ARBA" id="ARBA00022989"/>
    </source>
</evidence>
<feature type="transmembrane region" description="Helical" evidence="5">
    <location>
        <begin position="103"/>
        <end position="123"/>
    </location>
</feature>